<keyword evidence="2" id="KW-1185">Reference proteome</keyword>
<dbReference type="SUPFAM" id="SSF53756">
    <property type="entry name" value="UDP-Glycosyltransferase/glycogen phosphorylase"/>
    <property type="match status" value="1"/>
</dbReference>
<evidence type="ECO:0000313" key="1">
    <source>
        <dbReference type="EMBL" id="MFC7329205.1"/>
    </source>
</evidence>
<reference evidence="2" key="1">
    <citation type="journal article" date="2019" name="Int. J. Syst. Evol. Microbiol.">
        <title>The Global Catalogue of Microorganisms (GCM) 10K type strain sequencing project: providing services to taxonomists for standard genome sequencing and annotation.</title>
        <authorList>
            <consortium name="The Broad Institute Genomics Platform"/>
            <consortium name="The Broad Institute Genome Sequencing Center for Infectious Disease"/>
            <person name="Wu L."/>
            <person name="Ma J."/>
        </authorList>
    </citation>
    <scope>NUCLEOTIDE SEQUENCE [LARGE SCALE GENOMIC DNA]</scope>
    <source>
        <strain evidence="2">CGMCC 4.7382</strain>
    </source>
</reference>
<sequence length="405" mass="43308">MDWIEVPIGIDADRWVTRRGCRTVLVLVHTVACGQRLLDVVALLRRDLRVQLVFAAAPSAFSAGVAEFLSNLGGAVLPWEQATRTRFDLIVAASTGGIEHMHAPVVLLPHGAGFTKFVSAARTGSRDGRRETYSLGRQWLVRDGRVLPAALVLAHEEERSRLSRVCPEALEAVVVAGDPCADRLAASCPKRGAYRRALGVDDGERLVVAASTWGPASLLGARPDVLARLVAEAHGSRWRVALLAHPNVWFGHGVWQVRSWLEKAVAAGLLVVPVEAEWRGVLIAADAVVSDHGSTCLYAAGLARPVFLTGDGRADVDPAAPMAELMRRAGALPADGAILPTVERVCATWRADQLAGVAARITEFARRMRRCLYELLGLPEPPDPARFDAVAAPTVLDAGVTGEAA</sequence>
<organism evidence="1 2">
    <name type="scientific">Marinactinospora rubrisoli</name>
    <dbReference type="NCBI Taxonomy" id="2715399"/>
    <lineage>
        <taxon>Bacteria</taxon>
        <taxon>Bacillati</taxon>
        <taxon>Actinomycetota</taxon>
        <taxon>Actinomycetes</taxon>
        <taxon>Streptosporangiales</taxon>
        <taxon>Nocardiopsidaceae</taxon>
        <taxon>Marinactinospora</taxon>
    </lineage>
</organism>
<dbReference type="Proteomes" id="UP001596540">
    <property type="component" value="Unassembled WGS sequence"/>
</dbReference>
<dbReference type="RefSeq" id="WP_379871864.1">
    <property type="nucleotide sequence ID" value="NZ_JBHTBH010000007.1"/>
</dbReference>
<dbReference type="EMBL" id="JBHTBH010000007">
    <property type="protein sequence ID" value="MFC7329205.1"/>
    <property type="molecule type" value="Genomic_DNA"/>
</dbReference>
<comment type="caution">
    <text evidence="1">The sequence shown here is derived from an EMBL/GenBank/DDBJ whole genome shotgun (WGS) entry which is preliminary data.</text>
</comment>
<protein>
    <recommendedName>
        <fullName evidence="3">CDP-Glycerol:Poly(Glycerophosphate) glycerophosphotransferase</fullName>
    </recommendedName>
</protein>
<gene>
    <name evidence="1" type="ORF">ACFQRF_15825</name>
</gene>
<evidence type="ECO:0008006" key="3">
    <source>
        <dbReference type="Google" id="ProtNLM"/>
    </source>
</evidence>
<name>A0ABW2KJ65_9ACTN</name>
<proteinExistence type="predicted"/>
<accession>A0ABW2KJ65</accession>
<evidence type="ECO:0000313" key="2">
    <source>
        <dbReference type="Proteomes" id="UP001596540"/>
    </source>
</evidence>